<dbReference type="EMBL" id="GGEC01084193">
    <property type="protein sequence ID" value="MBX64677.1"/>
    <property type="molecule type" value="Transcribed_RNA"/>
</dbReference>
<organism evidence="1">
    <name type="scientific">Rhizophora mucronata</name>
    <name type="common">Asiatic mangrove</name>
    <dbReference type="NCBI Taxonomy" id="61149"/>
    <lineage>
        <taxon>Eukaryota</taxon>
        <taxon>Viridiplantae</taxon>
        <taxon>Streptophyta</taxon>
        <taxon>Embryophyta</taxon>
        <taxon>Tracheophyta</taxon>
        <taxon>Spermatophyta</taxon>
        <taxon>Magnoliopsida</taxon>
        <taxon>eudicotyledons</taxon>
        <taxon>Gunneridae</taxon>
        <taxon>Pentapetalae</taxon>
        <taxon>rosids</taxon>
        <taxon>fabids</taxon>
        <taxon>Malpighiales</taxon>
        <taxon>Rhizophoraceae</taxon>
        <taxon>Rhizophora</taxon>
    </lineage>
</organism>
<proteinExistence type="predicted"/>
<name>A0A2P2QCQ0_RHIMU</name>
<reference evidence="1" key="1">
    <citation type="submission" date="2018-02" db="EMBL/GenBank/DDBJ databases">
        <title>Rhizophora mucronata_Transcriptome.</title>
        <authorList>
            <person name="Meera S.P."/>
            <person name="Sreeshan A."/>
            <person name="Augustine A."/>
        </authorList>
    </citation>
    <scope>NUCLEOTIDE SEQUENCE</scope>
    <source>
        <tissue evidence="1">Leaf</tissue>
    </source>
</reference>
<accession>A0A2P2QCQ0</accession>
<protein>
    <submittedName>
        <fullName evidence="1">Uncharacterized protein</fullName>
    </submittedName>
</protein>
<dbReference type="AlphaFoldDB" id="A0A2P2QCQ0"/>
<sequence>MFMVIAQLCERKHETYQKVMEYMDQVT</sequence>
<evidence type="ECO:0000313" key="1">
    <source>
        <dbReference type="EMBL" id="MBX64677.1"/>
    </source>
</evidence>